<dbReference type="Proteomes" id="UP000055024">
    <property type="component" value="Unassembled WGS sequence"/>
</dbReference>
<feature type="compositionally biased region" description="Basic residues" evidence="7">
    <location>
        <begin position="144"/>
        <end position="153"/>
    </location>
</feature>
<evidence type="ECO:0000256" key="1">
    <source>
        <dbReference type="ARBA" id="ARBA00004496"/>
    </source>
</evidence>
<keyword evidence="4" id="KW-0733">Signal recognition particle</keyword>
<dbReference type="GO" id="GO:0006617">
    <property type="term" value="P:SRP-dependent cotranslational protein targeting to membrane, signal sequence recognition"/>
    <property type="evidence" value="ECO:0007669"/>
    <property type="project" value="TreeGrafter"/>
</dbReference>
<dbReference type="SUPFAM" id="SSF69695">
    <property type="entry name" value="SRP19"/>
    <property type="match status" value="1"/>
</dbReference>
<evidence type="ECO:0000256" key="7">
    <source>
        <dbReference type="SAM" id="MobiDB-lite"/>
    </source>
</evidence>
<accession>A0A0V1HIM1</accession>
<dbReference type="InterPro" id="IPR002778">
    <property type="entry name" value="Signal_recog_particle_SRP19"/>
</dbReference>
<comment type="similarity">
    <text evidence="2">Belongs to the SRP19 family.</text>
</comment>
<gene>
    <name evidence="8" type="primary">SRP19</name>
    <name evidence="8" type="ORF">T11_6427</name>
</gene>
<evidence type="ECO:0000313" key="8">
    <source>
        <dbReference type="EMBL" id="KRZ10263.1"/>
    </source>
</evidence>
<evidence type="ECO:0000256" key="5">
    <source>
        <dbReference type="ARBA" id="ARBA00023274"/>
    </source>
</evidence>
<evidence type="ECO:0000256" key="6">
    <source>
        <dbReference type="ARBA" id="ARBA00045518"/>
    </source>
</evidence>
<evidence type="ECO:0000256" key="3">
    <source>
        <dbReference type="ARBA" id="ARBA00022490"/>
    </source>
</evidence>
<keyword evidence="5" id="KW-0687">Ribonucleoprotein</keyword>
<dbReference type="OrthoDB" id="2190947at2759"/>
<evidence type="ECO:0000313" key="9">
    <source>
        <dbReference type="Proteomes" id="UP000055024"/>
    </source>
</evidence>
<dbReference type="STRING" id="268475.A0A0V1HIM1"/>
<dbReference type="GO" id="GO:0005786">
    <property type="term" value="C:signal recognition particle, endoplasmic reticulum targeting"/>
    <property type="evidence" value="ECO:0007669"/>
    <property type="project" value="UniProtKB-KW"/>
</dbReference>
<dbReference type="Pfam" id="PF01922">
    <property type="entry name" value="SRP19"/>
    <property type="match status" value="1"/>
</dbReference>
<evidence type="ECO:0000256" key="2">
    <source>
        <dbReference type="ARBA" id="ARBA00008910"/>
    </source>
</evidence>
<name>A0A0V1HIM1_9BILA</name>
<dbReference type="GO" id="GO:0008312">
    <property type="term" value="F:7S RNA binding"/>
    <property type="evidence" value="ECO:0007669"/>
    <property type="project" value="InterPro"/>
</dbReference>
<sequence length="153" mass="17690">LFVGCRNTFVVMYDRLTTDNEAKWACFYPVYINVKRTLSQGRRISLAKAVENPTSQEIYEILKNADFNVKLEKKMHPRESQRDLQFQGCVRFQLKHADGRPVNPDLPNRESVFVYAASLIPKLKSRQTRSNLPNQELAPSGKQARGKKKRGHR</sequence>
<dbReference type="Gene3D" id="3.30.56.30">
    <property type="entry name" value="Signal recognition particle, SRP19-like subunit"/>
    <property type="match status" value="1"/>
</dbReference>
<feature type="non-terminal residue" evidence="8">
    <location>
        <position position="1"/>
    </location>
</feature>
<comment type="function">
    <text evidence="6">Component of the signal recognition particle (SRP) complex, a ribonucleoprotein complex that mediates the cotranslational targeting of secretory and membrane proteins to the endoplasmic reticulum (ER). Binds directly to 7SL RNA. Mediates binding of SRP54 to the SRP complex.</text>
</comment>
<dbReference type="EMBL" id="JYDP01000062">
    <property type="protein sequence ID" value="KRZ10263.1"/>
    <property type="molecule type" value="Genomic_DNA"/>
</dbReference>
<keyword evidence="3" id="KW-0963">Cytoplasm</keyword>
<keyword evidence="9" id="KW-1185">Reference proteome</keyword>
<organism evidence="8 9">
    <name type="scientific">Trichinella zimbabwensis</name>
    <dbReference type="NCBI Taxonomy" id="268475"/>
    <lineage>
        <taxon>Eukaryota</taxon>
        <taxon>Metazoa</taxon>
        <taxon>Ecdysozoa</taxon>
        <taxon>Nematoda</taxon>
        <taxon>Enoplea</taxon>
        <taxon>Dorylaimia</taxon>
        <taxon>Trichinellida</taxon>
        <taxon>Trichinellidae</taxon>
        <taxon>Trichinella</taxon>
    </lineage>
</organism>
<dbReference type="InterPro" id="IPR036521">
    <property type="entry name" value="SRP19-like_sf"/>
</dbReference>
<dbReference type="PANTHER" id="PTHR17453:SF0">
    <property type="entry name" value="SIGNAL RECOGNITION PARTICLE 19 KDA PROTEIN"/>
    <property type="match status" value="1"/>
</dbReference>
<comment type="subcellular location">
    <subcellularLocation>
        <location evidence="1">Cytoplasm</location>
    </subcellularLocation>
</comment>
<reference evidence="8 9" key="1">
    <citation type="submission" date="2015-01" db="EMBL/GenBank/DDBJ databases">
        <title>Evolution of Trichinella species and genotypes.</title>
        <authorList>
            <person name="Korhonen P.K."/>
            <person name="Edoardo P."/>
            <person name="Giuseppe L.R."/>
            <person name="Gasser R.B."/>
        </authorList>
    </citation>
    <scope>NUCLEOTIDE SEQUENCE [LARGE SCALE GENOMIC DNA]</scope>
    <source>
        <strain evidence="8">ISS1029</strain>
    </source>
</reference>
<dbReference type="PANTHER" id="PTHR17453">
    <property type="entry name" value="SIGNAL RECOGNITION PARTICLE 19 KD PROTEIN"/>
    <property type="match status" value="1"/>
</dbReference>
<feature type="region of interest" description="Disordered" evidence="7">
    <location>
        <begin position="125"/>
        <end position="153"/>
    </location>
</feature>
<protein>
    <submittedName>
        <fullName evidence="8">Signal recognition particle 19 kDa protein</fullName>
    </submittedName>
</protein>
<comment type="caution">
    <text evidence="8">The sequence shown here is derived from an EMBL/GenBank/DDBJ whole genome shotgun (WGS) entry which is preliminary data.</text>
</comment>
<dbReference type="AlphaFoldDB" id="A0A0V1HIM1"/>
<evidence type="ECO:0000256" key="4">
    <source>
        <dbReference type="ARBA" id="ARBA00023135"/>
    </source>
</evidence>
<proteinExistence type="inferred from homology"/>